<dbReference type="HOGENOM" id="CLU_598091_0_0_12"/>
<dbReference type="PANTHER" id="PTHR22916">
    <property type="entry name" value="GLYCOSYLTRANSFERASE"/>
    <property type="match status" value="1"/>
</dbReference>
<organism evidence="2 3">
    <name type="scientific">Brachyspira murdochii (strain ATCC 51284 / DSM 12563 / 56-150)</name>
    <name type="common">Serpulina murdochii</name>
    <dbReference type="NCBI Taxonomy" id="526224"/>
    <lineage>
        <taxon>Bacteria</taxon>
        <taxon>Pseudomonadati</taxon>
        <taxon>Spirochaetota</taxon>
        <taxon>Spirochaetia</taxon>
        <taxon>Brachyspirales</taxon>
        <taxon>Brachyspiraceae</taxon>
        <taxon>Brachyspira</taxon>
    </lineage>
</organism>
<dbReference type="PANTHER" id="PTHR22916:SF3">
    <property type="entry name" value="UDP-GLCNAC:BETAGAL BETA-1,3-N-ACETYLGLUCOSAMINYLTRANSFERASE-LIKE PROTEIN 1"/>
    <property type="match status" value="1"/>
</dbReference>
<dbReference type="RefSeq" id="WP_013112661.1">
    <property type="nucleotide sequence ID" value="NC_014150.1"/>
</dbReference>
<dbReference type="SUPFAM" id="SSF53448">
    <property type="entry name" value="Nucleotide-diphospho-sugar transferases"/>
    <property type="match status" value="1"/>
</dbReference>
<gene>
    <name evidence="2" type="ordered locus">Bmur_0123</name>
</gene>
<name>D5U4I5_BRAM5</name>
<dbReference type="InterPro" id="IPR029044">
    <property type="entry name" value="Nucleotide-diphossugar_trans"/>
</dbReference>
<accession>D5U4I5</accession>
<evidence type="ECO:0000313" key="2">
    <source>
        <dbReference type="EMBL" id="ADG70230.1"/>
    </source>
</evidence>
<dbReference type="Pfam" id="PF00535">
    <property type="entry name" value="Glycos_transf_2"/>
    <property type="match status" value="1"/>
</dbReference>
<dbReference type="AlphaFoldDB" id="D5U4I5"/>
<evidence type="ECO:0000259" key="1">
    <source>
        <dbReference type="Pfam" id="PF00535"/>
    </source>
</evidence>
<dbReference type="OrthoDB" id="305760at2"/>
<dbReference type="STRING" id="526224.Bmur_0123"/>
<dbReference type="KEGG" id="brm:Bmur_0123"/>
<keyword evidence="2" id="KW-0808">Transferase</keyword>
<dbReference type="InterPro" id="IPR001173">
    <property type="entry name" value="Glyco_trans_2-like"/>
</dbReference>
<protein>
    <submittedName>
        <fullName evidence="2">Glycosyl transferase family 2</fullName>
    </submittedName>
</protein>
<feature type="domain" description="Glycosyltransferase 2-like" evidence="1">
    <location>
        <begin position="12"/>
        <end position="148"/>
    </location>
</feature>
<dbReference type="CAZy" id="GT2">
    <property type="family name" value="Glycosyltransferase Family 2"/>
</dbReference>
<dbReference type="Proteomes" id="UP000001915">
    <property type="component" value="Chromosome"/>
</dbReference>
<dbReference type="GO" id="GO:0016758">
    <property type="term" value="F:hexosyltransferase activity"/>
    <property type="evidence" value="ECO:0007669"/>
    <property type="project" value="UniProtKB-ARBA"/>
</dbReference>
<reference evidence="2 3" key="1">
    <citation type="journal article" date="2010" name="Stand. Genomic Sci.">
        <title>Complete genome sequence of Brachyspira murdochii type strain (56-150).</title>
        <authorList>
            <person name="Pati A."/>
            <person name="Sikorski J."/>
            <person name="Gronow S."/>
            <person name="Munk C."/>
            <person name="Lapidus A."/>
            <person name="Copeland A."/>
            <person name="Glavina Del Tio T."/>
            <person name="Nolan M."/>
            <person name="Lucas S."/>
            <person name="Chen F."/>
            <person name="Tice H."/>
            <person name="Cheng J.F."/>
            <person name="Han C."/>
            <person name="Detter J.C."/>
            <person name="Bruce D."/>
            <person name="Tapia R."/>
            <person name="Goodwin L."/>
            <person name="Pitluck S."/>
            <person name="Liolios K."/>
            <person name="Ivanova N."/>
            <person name="Mavromatis K."/>
            <person name="Mikhailova N."/>
            <person name="Chen A."/>
            <person name="Palaniappan K."/>
            <person name="Land M."/>
            <person name="Hauser L."/>
            <person name="Chang Y.J."/>
            <person name="Jeffries C.D."/>
            <person name="Spring S."/>
            <person name="Rohde M."/>
            <person name="Goker M."/>
            <person name="Bristow J."/>
            <person name="Eisen J.A."/>
            <person name="Markowitz V."/>
            <person name="Hugenholtz P."/>
            <person name="Kyrpides N.C."/>
            <person name="Klenk H.P."/>
        </authorList>
    </citation>
    <scope>NUCLEOTIDE SEQUENCE [LARGE SCALE GENOMIC DNA]</scope>
    <source>
        <strain evidence="3">ATCC 51284 / DSM 12563 / 56-150</strain>
    </source>
</reference>
<sequence length="480" mass="57587">MYNPNSNMPLLSVILTTYNRKDMLKKAIDSVLEQDYENIELIISDNASEDGTDIMVQEYLKNNKNIIYIRRDINIGSENGYKAYDDYANGKYIFFLCDDDYLMGTTFFSHAVDILEKHENIIIVSGHVCMYIEGMNKYLNQPYCKENFINGIDYFINQSSTTLGGKYQEIVSLFLLMRKKDLDNNIAFKKYKYSGDVAIKTYAESMGDIYILNEYIGCYYINLGTNSDSSNKDRLEKEIYDTFDFIDLLIDRYTSLYPKYKKFWNDYIPIFIFDWHIRYRLLRSFNLYDSKNHKKNLKELKIFLKKSCIKKKNKKGYKFLMNVFFPKAQFHFLLFEFSFYKIYFNLFSIRRFQHYFRITLFSINFTFKLKKNEYYHAPALYAYATRNINKNEKLDVYYKLEKESNNQLSSYLNINNFWASEDILKDAPITKLNSTDQTRPDQTRPDQTRPNFYIYSDYIYFYNNSKYKKIQPMLQYKIVA</sequence>
<evidence type="ECO:0000313" key="3">
    <source>
        <dbReference type="Proteomes" id="UP000001915"/>
    </source>
</evidence>
<dbReference type="Gene3D" id="3.90.550.10">
    <property type="entry name" value="Spore Coat Polysaccharide Biosynthesis Protein SpsA, Chain A"/>
    <property type="match status" value="1"/>
</dbReference>
<dbReference type="eggNOG" id="COG1216">
    <property type="taxonomic scope" value="Bacteria"/>
</dbReference>
<dbReference type="EMBL" id="CP001959">
    <property type="protein sequence ID" value="ADG70230.1"/>
    <property type="molecule type" value="Genomic_DNA"/>
</dbReference>
<proteinExistence type="predicted"/>
<dbReference type="CDD" id="cd00761">
    <property type="entry name" value="Glyco_tranf_GTA_type"/>
    <property type="match status" value="1"/>
</dbReference>